<keyword evidence="7" id="KW-0963">Cytoplasm</keyword>
<dbReference type="GO" id="GO:0000902">
    <property type="term" value="P:cell morphogenesis"/>
    <property type="evidence" value="ECO:0007669"/>
    <property type="project" value="TreeGrafter"/>
</dbReference>
<dbReference type="InterPro" id="IPR020894">
    <property type="entry name" value="Cadherin_CS"/>
</dbReference>
<dbReference type="GO" id="GO:0005912">
    <property type="term" value="C:adherens junction"/>
    <property type="evidence" value="ECO:0007669"/>
    <property type="project" value="UniProtKB-SubCell"/>
</dbReference>
<feature type="domain" description="Cadherin" evidence="26">
    <location>
        <begin position="57"/>
        <end position="164"/>
    </location>
</feature>
<dbReference type="InterPro" id="IPR002126">
    <property type="entry name" value="Cadherin-like_dom"/>
</dbReference>
<name>A0A9W7TTU6_TRIRA</name>
<dbReference type="Pfam" id="PF00028">
    <property type="entry name" value="Cadherin"/>
    <property type="match status" value="4"/>
</dbReference>
<evidence type="ECO:0000256" key="22">
    <source>
        <dbReference type="RuleBase" id="RU004357"/>
    </source>
</evidence>
<evidence type="ECO:0000256" key="3">
    <source>
        <dbReference type="ARBA" id="ARBA00004496"/>
    </source>
</evidence>
<gene>
    <name evidence="27" type="ORF">IRJ41_007821</name>
</gene>
<dbReference type="GO" id="GO:0005768">
    <property type="term" value="C:endosome"/>
    <property type="evidence" value="ECO:0007669"/>
    <property type="project" value="UniProtKB-SubCell"/>
</dbReference>
<feature type="domain" description="Cadherin" evidence="26">
    <location>
        <begin position="284"/>
        <end position="387"/>
    </location>
</feature>
<evidence type="ECO:0000256" key="2">
    <source>
        <dbReference type="ARBA" id="ARBA00004251"/>
    </source>
</evidence>
<dbReference type="GO" id="GO:0008013">
    <property type="term" value="F:beta-catenin binding"/>
    <property type="evidence" value="ECO:0007669"/>
    <property type="project" value="TreeGrafter"/>
</dbReference>
<dbReference type="FunFam" id="2.60.40.60:FF:000027">
    <property type="entry name" value="Cadherin 2"/>
    <property type="match status" value="1"/>
</dbReference>
<keyword evidence="6" id="KW-1003">Cell membrane</keyword>
<dbReference type="GO" id="GO:0001764">
    <property type="term" value="P:neuron migration"/>
    <property type="evidence" value="ECO:0007669"/>
    <property type="project" value="UniProtKB-ARBA"/>
</dbReference>
<comment type="subcellular location">
    <subcellularLocation>
        <location evidence="4">Cell junction</location>
        <location evidence="4">Adherens junction</location>
    </subcellularLocation>
    <subcellularLocation>
        <location evidence="2 21">Cell membrane</location>
        <topology evidence="2 21">Single-pass type I membrane protein</topology>
    </subcellularLocation>
    <subcellularLocation>
        <location evidence="3">Cytoplasm</location>
    </subcellularLocation>
    <subcellularLocation>
        <location evidence="1">Endosome</location>
    </subcellularLocation>
    <subcellularLocation>
        <location evidence="5">Golgi apparatus</location>
        <location evidence="5">trans-Golgi network</location>
    </subcellularLocation>
</comment>
<comment type="caution">
    <text evidence="27">The sequence shown here is derived from an EMBL/GenBank/DDBJ whole genome shotgun (WGS) entry which is preliminary data.</text>
</comment>
<sequence length="770" mass="86170">MMGYSNLGFICVLSLVKTTPQFAAVIEQNATTPRTQSVFLMKIFPKASAGLIRRKREWMIPAVNIPENDKGPFPKEVVKMKSTAADLMKMVYYVTGPGADQPPVGLFKVHRHSGMLSVTDKLDREETKEYILTIHGSAESENYIEKPAEIIINIIDQNDNAPVCTHNPFRGEVPERSKPNVFVVQVSAKDLDDPNTFNGIVRYKLVGQEPSGDAFHIDPVTGNISLASFGILDRETYPLYKLHVEAADLEGRGFSSTCMVIIKVTDSNDHAPRFSQNIYIGTMQEHKVGEIVARLTVTDKDETLTANSMVKFTIIDGNEEGVFNVSTAPNKMEGIITTIKGLDFEQGRNTFSLLVVVENTVPFAVPLSTSTATVTITVQDVNEPPIFELAKKQVRVAEDLPVGSSITNYTAKDPDTARQQNIRYKMPKDIAKWLEITEDTGQIKVRNPMDREASFLKNGEYTVLIEAYDNDDEPATGTGTLIIHLKDVNDNAPVLEQPRAQMCSTEPEPVQLTITDQDGPENSLPFHVELHNEYQNNWTVINSSGDAVWLYPLRHLDVGEYRLLLRVYDSQMLFLDNSVTVEMCDCKGRDVICLAGVRAAYVSTLYIYVLAAVFCLLLLLLLLLFLKRKSWKKQKLFIQTDDNDRDNILCYNEEGGGEEDQDYVMSLLHSGPQVFNTNITPTDFFYRQHCEDNEDIGNFINNNLYTAVDDHRLAPRDSLLVFGYEGEGSSAGSLSSLHSSSSDGSQDYQHLQQWGSPFTRLADMYKGDDE</sequence>
<dbReference type="PROSITE" id="PS00232">
    <property type="entry name" value="CADHERIN_1"/>
    <property type="match status" value="2"/>
</dbReference>
<evidence type="ECO:0000256" key="23">
    <source>
        <dbReference type="SAM" id="MobiDB-lite"/>
    </source>
</evidence>
<evidence type="ECO:0000256" key="25">
    <source>
        <dbReference type="SAM" id="SignalP"/>
    </source>
</evidence>
<keyword evidence="15 24" id="KW-1133">Transmembrane helix</keyword>
<keyword evidence="9" id="KW-0479">Metal-binding</keyword>
<evidence type="ECO:0000313" key="28">
    <source>
        <dbReference type="Proteomes" id="UP001059041"/>
    </source>
</evidence>
<evidence type="ECO:0000313" key="27">
    <source>
        <dbReference type="EMBL" id="KAI7802358.1"/>
    </source>
</evidence>
<dbReference type="Proteomes" id="UP001059041">
    <property type="component" value="Linkage Group LG12"/>
</dbReference>
<evidence type="ECO:0000256" key="7">
    <source>
        <dbReference type="ARBA" id="ARBA00022490"/>
    </source>
</evidence>
<dbReference type="SUPFAM" id="SSF49313">
    <property type="entry name" value="Cadherin-like"/>
    <property type="match status" value="5"/>
</dbReference>
<dbReference type="EMBL" id="JAFHDT010000012">
    <property type="protein sequence ID" value="KAI7802358.1"/>
    <property type="molecule type" value="Genomic_DNA"/>
</dbReference>
<evidence type="ECO:0000256" key="1">
    <source>
        <dbReference type="ARBA" id="ARBA00004177"/>
    </source>
</evidence>
<feature type="region of interest" description="Disordered" evidence="23">
    <location>
        <begin position="732"/>
        <end position="754"/>
    </location>
</feature>
<keyword evidence="13 21" id="KW-0130">Cell adhesion</keyword>
<evidence type="ECO:0000256" key="24">
    <source>
        <dbReference type="SAM" id="Phobius"/>
    </source>
</evidence>
<dbReference type="FunFam" id="4.10.900.10:FF:000001">
    <property type="entry name" value="Cadherin 2"/>
    <property type="match status" value="1"/>
</dbReference>
<accession>A0A9W7TTU6</accession>
<evidence type="ECO:0000256" key="11">
    <source>
        <dbReference type="ARBA" id="ARBA00022753"/>
    </source>
</evidence>
<evidence type="ECO:0000256" key="16">
    <source>
        <dbReference type="ARBA" id="ARBA00023034"/>
    </source>
</evidence>
<keyword evidence="10" id="KW-0677">Repeat</keyword>
<dbReference type="AlphaFoldDB" id="A0A9W7TTU6"/>
<dbReference type="FunFam" id="2.60.40.60:FF:000022">
    <property type="entry name" value="Cadherin 2"/>
    <property type="match status" value="1"/>
</dbReference>
<dbReference type="FunFam" id="2.60.40.60:FF:000011">
    <property type="entry name" value="Cadherin 1"/>
    <property type="match status" value="1"/>
</dbReference>
<dbReference type="Gene3D" id="2.60.40.60">
    <property type="entry name" value="Cadherins"/>
    <property type="match status" value="5"/>
</dbReference>
<evidence type="ECO:0000256" key="12">
    <source>
        <dbReference type="ARBA" id="ARBA00022837"/>
    </source>
</evidence>
<evidence type="ECO:0000256" key="9">
    <source>
        <dbReference type="ARBA" id="ARBA00022723"/>
    </source>
</evidence>
<evidence type="ECO:0000256" key="10">
    <source>
        <dbReference type="ARBA" id="ARBA00022737"/>
    </source>
</evidence>
<dbReference type="GO" id="GO:0007043">
    <property type="term" value="P:cell-cell junction assembly"/>
    <property type="evidence" value="ECO:0007669"/>
    <property type="project" value="TreeGrafter"/>
</dbReference>
<dbReference type="InterPro" id="IPR039808">
    <property type="entry name" value="Cadherin"/>
</dbReference>
<dbReference type="PANTHER" id="PTHR24027">
    <property type="entry name" value="CADHERIN-23"/>
    <property type="match status" value="1"/>
</dbReference>
<evidence type="ECO:0000256" key="21">
    <source>
        <dbReference type="RuleBase" id="RU003318"/>
    </source>
</evidence>
<evidence type="ECO:0000256" key="19">
    <source>
        <dbReference type="ARBA" id="ARBA00023893"/>
    </source>
</evidence>
<evidence type="ECO:0000256" key="6">
    <source>
        <dbReference type="ARBA" id="ARBA00022475"/>
    </source>
</evidence>
<feature type="domain" description="Cadherin" evidence="26">
    <location>
        <begin position="165"/>
        <end position="274"/>
    </location>
</feature>
<reference evidence="27" key="1">
    <citation type="submission" date="2021-02" db="EMBL/GenBank/DDBJ databases">
        <title>Comparative genomics reveals that relaxation of natural selection precedes convergent phenotypic evolution of cavefish.</title>
        <authorList>
            <person name="Peng Z."/>
        </authorList>
    </citation>
    <scope>NUCLEOTIDE SEQUENCE</scope>
    <source>
        <tissue evidence="27">Muscle</tissue>
    </source>
</reference>
<dbReference type="GO" id="GO:0016342">
    <property type="term" value="C:catenin complex"/>
    <property type="evidence" value="ECO:0007669"/>
    <property type="project" value="TreeGrafter"/>
</dbReference>
<keyword evidence="28" id="KW-1185">Reference proteome</keyword>
<dbReference type="Gene3D" id="4.10.900.10">
    <property type="entry name" value="TCF3-CBD (Catenin binding domain)"/>
    <property type="match status" value="1"/>
</dbReference>
<dbReference type="GO" id="GO:0007498">
    <property type="term" value="P:mesoderm development"/>
    <property type="evidence" value="ECO:0007669"/>
    <property type="project" value="UniProtKB-ARBA"/>
</dbReference>
<feature type="compositionally biased region" description="Low complexity" evidence="23">
    <location>
        <begin position="732"/>
        <end position="750"/>
    </location>
</feature>
<feature type="transmembrane region" description="Helical" evidence="24">
    <location>
        <begin position="605"/>
        <end position="626"/>
    </location>
</feature>
<keyword evidence="14" id="KW-0965">Cell junction</keyword>
<feature type="chain" id="PRO_5040840607" description="Cadherin-1" evidence="25">
    <location>
        <begin position="24"/>
        <end position="770"/>
    </location>
</feature>
<dbReference type="GO" id="GO:0034332">
    <property type="term" value="P:adherens junction organization"/>
    <property type="evidence" value="ECO:0007669"/>
    <property type="project" value="UniProtKB-ARBA"/>
</dbReference>
<feature type="domain" description="Cadherin" evidence="26">
    <location>
        <begin position="388"/>
        <end position="495"/>
    </location>
</feature>
<dbReference type="GO" id="GO:0005509">
    <property type="term" value="F:calcium ion binding"/>
    <property type="evidence" value="ECO:0007669"/>
    <property type="project" value="UniProtKB-UniRule"/>
</dbReference>
<keyword evidence="8 21" id="KW-0812">Transmembrane</keyword>
<dbReference type="GO" id="GO:0042074">
    <property type="term" value="P:cell migration involved in gastrulation"/>
    <property type="evidence" value="ECO:0007669"/>
    <property type="project" value="UniProtKB-ARBA"/>
</dbReference>
<keyword evidence="12 20" id="KW-0106">Calcium</keyword>
<evidence type="ECO:0000259" key="26">
    <source>
        <dbReference type="PROSITE" id="PS50268"/>
    </source>
</evidence>
<dbReference type="GO" id="GO:0001841">
    <property type="term" value="P:neural tube formation"/>
    <property type="evidence" value="ECO:0007669"/>
    <property type="project" value="UniProtKB-ARBA"/>
</dbReference>
<dbReference type="GO" id="GO:0007398">
    <property type="term" value="P:ectoderm development"/>
    <property type="evidence" value="ECO:0007669"/>
    <property type="project" value="UniProtKB-ARBA"/>
</dbReference>
<evidence type="ECO:0000256" key="13">
    <source>
        <dbReference type="ARBA" id="ARBA00022889"/>
    </source>
</evidence>
<dbReference type="GO" id="GO:0044331">
    <property type="term" value="P:cell-cell adhesion mediated by cadherin"/>
    <property type="evidence" value="ECO:0007669"/>
    <property type="project" value="TreeGrafter"/>
</dbReference>
<evidence type="ECO:0000256" key="8">
    <source>
        <dbReference type="ARBA" id="ARBA00022692"/>
    </source>
</evidence>
<evidence type="ECO:0000256" key="17">
    <source>
        <dbReference type="ARBA" id="ARBA00023136"/>
    </source>
</evidence>
<dbReference type="GO" id="GO:0016339">
    <property type="term" value="P:calcium-dependent cell-cell adhesion via plasma membrane cell adhesion molecules"/>
    <property type="evidence" value="ECO:0007669"/>
    <property type="project" value="TreeGrafter"/>
</dbReference>
<dbReference type="PROSITE" id="PS50268">
    <property type="entry name" value="CADHERIN_2"/>
    <property type="match status" value="4"/>
</dbReference>
<dbReference type="OrthoDB" id="6079678at2759"/>
<evidence type="ECO:0000256" key="18">
    <source>
        <dbReference type="ARBA" id="ARBA00023180"/>
    </source>
</evidence>
<dbReference type="CDD" id="cd11304">
    <property type="entry name" value="Cadherin_repeat"/>
    <property type="match status" value="3"/>
</dbReference>
<keyword evidence="17 24" id="KW-0472">Membrane</keyword>
<dbReference type="FunFam" id="2.60.40.60:FF:000019">
    <property type="entry name" value="Cadherin 2"/>
    <property type="match status" value="1"/>
</dbReference>
<dbReference type="GO" id="GO:0045296">
    <property type="term" value="F:cadherin binding"/>
    <property type="evidence" value="ECO:0007669"/>
    <property type="project" value="TreeGrafter"/>
</dbReference>
<evidence type="ECO:0000256" key="20">
    <source>
        <dbReference type="PROSITE-ProRule" id="PRU00043"/>
    </source>
</evidence>
<dbReference type="GO" id="GO:0005794">
    <property type="term" value="C:Golgi apparatus"/>
    <property type="evidence" value="ECO:0007669"/>
    <property type="project" value="UniProtKB-SubCell"/>
</dbReference>
<dbReference type="PANTHER" id="PTHR24027:SF319">
    <property type="entry name" value="CADHERIN-1"/>
    <property type="match status" value="1"/>
</dbReference>
<keyword evidence="18" id="KW-0325">Glycoprotein</keyword>
<proteinExistence type="predicted"/>
<keyword evidence="25" id="KW-0732">Signal</keyword>
<dbReference type="InterPro" id="IPR027397">
    <property type="entry name" value="Catenin-bd_sf"/>
</dbReference>
<dbReference type="GO" id="GO:0060027">
    <property type="term" value="P:convergent extension involved in gastrulation"/>
    <property type="evidence" value="ECO:0007669"/>
    <property type="project" value="UniProtKB-ARBA"/>
</dbReference>
<dbReference type="PRINTS" id="PR00205">
    <property type="entry name" value="CADHERIN"/>
</dbReference>
<keyword evidence="11" id="KW-0967">Endosome</keyword>
<dbReference type="SMART" id="SM00112">
    <property type="entry name" value="CA"/>
    <property type="match status" value="4"/>
</dbReference>
<evidence type="ECO:0000256" key="14">
    <source>
        <dbReference type="ARBA" id="ARBA00022949"/>
    </source>
</evidence>
<dbReference type="Pfam" id="PF01049">
    <property type="entry name" value="CADH_Y-type_LIR"/>
    <property type="match status" value="1"/>
</dbReference>
<dbReference type="GO" id="GO:0030010">
    <property type="term" value="P:establishment of cell polarity"/>
    <property type="evidence" value="ECO:0007669"/>
    <property type="project" value="UniProtKB-ARBA"/>
</dbReference>
<organism evidence="27 28">
    <name type="scientific">Triplophysa rosa</name>
    <name type="common">Cave loach</name>
    <dbReference type="NCBI Taxonomy" id="992332"/>
    <lineage>
        <taxon>Eukaryota</taxon>
        <taxon>Metazoa</taxon>
        <taxon>Chordata</taxon>
        <taxon>Craniata</taxon>
        <taxon>Vertebrata</taxon>
        <taxon>Euteleostomi</taxon>
        <taxon>Actinopterygii</taxon>
        <taxon>Neopterygii</taxon>
        <taxon>Teleostei</taxon>
        <taxon>Ostariophysi</taxon>
        <taxon>Cypriniformes</taxon>
        <taxon>Nemacheilidae</taxon>
        <taxon>Triplophysa</taxon>
    </lineage>
</organism>
<feature type="signal peptide" evidence="25">
    <location>
        <begin position="1"/>
        <end position="23"/>
    </location>
</feature>
<evidence type="ECO:0000256" key="5">
    <source>
        <dbReference type="ARBA" id="ARBA00004601"/>
    </source>
</evidence>
<comment type="function">
    <text evidence="22">Cadherins are calcium-dependent cell adhesion proteins.</text>
</comment>
<dbReference type="InterPro" id="IPR000233">
    <property type="entry name" value="Cadherin_Y-type_LIR"/>
</dbReference>
<dbReference type="GO" id="GO:0007156">
    <property type="term" value="P:homophilic cell adhesion via plasma membrane adhesion molecules"/>
    <property type="evidence" value="ECO:0007669"/>
    <property type="project" value="InterPro"/>
</dbReference>
<protein>
    <recommendedName>
        <fullName evidence="19">Cadherin-1</fullName>
    </recommendedName>
</protein>
<dbReference type="InterPro" id="IPR015919">
    <property type="entry name" value="Cadherin-like_sf"/>
</dbReference>
<keyword evidence="16" id="KW-0333">Golgi apparatus</keyword>
<evidence type="ECO:0000256" key="4">
    <source>
        <dbReference type="ARBA" id="ARBA00004536"/>
    </source>
</evidence>
<evidence type="ECO:0000256" key="15">
    <source>
        <dbReference type="ARBA" id="ARBA00022989"/>
    </source>
</evidence>